<evidence type="ECO:0000313" key="5">
    <source>
        <dbReference type="EMBL" id="REH30660.1"/>
    </source>
</evidence>
<dbReference type="Gene3D" id="1.10.10.10">
    <property type="entry name" value="Winged helix-like DNA-binding domain superfamily/Winged helix DNA-binding domain"/>
    <property type="match status" value="1"/>
</dbReference>
<keyword evidence="6" id="KW-1185">Reference proteome</keyword>
<accession>A0A3E0GVH7</accession>
<keyword evidence="1" id="KW-0805">Transcription regulation</keyword>
<sequence>MPHRTQPARVSVANLPEALARIAEERDWVGLEALCDQHILAVEGELAGRLLFVLGQVPDEELRARPRLMISWIGAYHAANQPHVSELRSYLRHYAELGTRLMATMDIASETSIATLVAVGTAAMIGLRMHGACAEAEELGQRLTSRVAQLSPLPGVDGVPRPGWLAMQRGLTRSLMDDFPAAVALYRQAYEHATVEPTTAATALNATANLAMIFGHLGHGALARQWLDRMRDFESPSQRVRFLLTAGGTVAQGWDALDRYDEATLATCLEITGDGTKQLEVWPFAAALVLARGLYLGDPAASLAHLGALRLSHAPALVEQGIAVRVVRRAHVDLLIANGQATRALRVIKEADPQTSWLALPAARLRLLNGEYEAVRAMAARMPWHETTSRRDARQMLLLRAIAALRMGDKDEARQSVGLVSRVRSPDDVLSLASLSPVDRDDLIRLVDIPLTDEATWRLARARPVFPERVRLVELTSREHVVLTELDAGLTVAEVARKLVVSVNTVRTQVKSAYRKLEASSREDALMRAYELGVL</sequence>
<dbReference type="SMART" id="SM00421">
    <property type="entry name" value="HTH_LUXR"/>
    <property type="match status" value="1"/>
</dbReference>
<dbReference type="PRINTS" id="PR00038">
    <property type="entry name" value="HTHLUXR"/>
</dbReference>
<dbReference type="InterPro" id="IPR000792">
    <property type="entry name" value="Tscrpt_reg_LuxR_C"/>
</dbReference>
<gene>
    <name evidence="5" type="ORF">BCF44_12318</name>
</gene>
<dbReference type="PROSITE" id="PS00622">
    <property type="entry name" value="HTH_LUXR_1"/>
    <property type="match status" value="1"/>
</dbReference>
<dbReference type="InterPro" id="IPR016032">
    <property type="entry name" value="Sig_transdc_resp-reg_C-effctor"/>
</dbReference>
<dbReference type="EMBL" id="QUNO01000023">
    <property type="protein sequence ID" value="REH30660.1"/>
    <property type="molecule type" value="Genomic_DNA"/>
</dbReference>
<feature type="domain" description="HTH luxR-type" evidence="4">
    <location>
        <begin position="468"/>
        <end position="533"/>
    </location>
</feature>
<keyword evidence="3" id="KW-0804">Transcription</keyword>
<evidence type="ECO:0000256" key="2">
    <source>
        <dbReference type="ARBA" id="ARBA00023125"/>
    </source>
</evidence>
<dbReference type="GO" id="GO:0003677">
    <property type="term" value="F:DNA binding"/>
    <property type="evidence" value="ECO:0007669"/>
    <property type="project" value="UniProtKB-KW"/>
</dbReference>
<name>A0A3E0GVH7_9PSEU</name>
<dbReference type="OrthoDB" id="3178268at2"/>
<comment type="caution">
    <text evidence="5">The sequence shown here is derived from an EMBL/GenBank/DDBJ whole genome shotgun (WGS) entry which is preliminary data.</text>
</comment>
<dbReference type="Pfam" id="PF00196">
    <property type="entry name" value="GerE"/>
    <property type="match status" value="1"/>
</dbReference>
<evidence type="ECO:0000256" key="1">
    <source>
        <dbReference type="ARBA" id="ARBA00023015"/>
    </source>
</evidence>
<dbReference type="GO" id="GO:0006355">
    <property type="term" value="P:regulation of DNA-templated transcription"/>
    <property type="evidence" value="ECO:0007669"/>
    <property type="project" value="InterPro"/>
</dbReference>
<dbReference type="PROSITE" id="PS50043">
    <property type="entry name" value="HTH_LUXR_2"/>
    <property type="match status" value="1"/>
</dbReference>
<protein>
    <submittedName>
        <fullName evidence="5">LuxR family maltose regulon positive regulatory protein</fullName>
    </submittedName>
</protein>
<dbReference type="PANTHER" id="PTHR44688:SF16">
    <property type="entry name" value="DNA-BINDING TRANSCRIPTIONAL ACTIVATOR DEVR_DOSR"/>
    <property type="match status" value="1"/>
</dbReference>
<dbReference type="Proteomes" id="UP000256269">
    <property type="component" value="Unassembled WGS sequence"/>
</dbReference>
<dbReference type="PANTHER" id="PTHR44688">
    <property type="entry name" value="DNA-BINDING TRANSCRIPTIONAL ACTIVATOR DEVR_DOSR"/>
    <property type="match status" value="1"/>
</dbReference>
<dbReference type="AlphaFoldDB" id="A0A3E0GVH7"/>
<organism evidence="5 6">
    <name type="scientific">Kutzneria buriramensis</name>
    <dbReference type="NCBI Taxonomy" id="1045776"/>
    <lineage>
        <taxon>Bacteria</taxon>
        <taxon>Bacillati</taxon>
        <taxon>Actinomycetota</taxon>
        <taxon>Actinomycetes</taxon>
        <taxon>Pseudonocardiales</taxon>
        <taxon>Pseudonocardiaceae</taxon>
        <taxon>Kutzneria</taxon>
    </lineage>
</organism>
<proteinExistence type="predicted"/>
<dbReference type="InterPro" id="IPR036388">
    <property type="entry name" value="WH-like_DNA-bd_sf"/>
</dbReference>
<evidence type="ECO:0000256" key="3">
    <source>
        <dbReference type="ARBA" id="ARBA00023163"/>
    </source>
</evidence>
<evidence type="ECO:0000313" key="6">
    <source>
        <dbReference type="Proteomes" id="UP000256269"/>
    </source>
</evidence>
<reference evidence="5 6" key="1">
    <citation type="submission" date="2018-08" db="EMBL/GenBank/DDBJ databases">
        <title>Genomic Encyclopedia of Archaeal and Bacterial Type Strains, Phase II (KMG-II): from individual species to whole genera.</title>
        <authorList>
            <person name="Goeker M."/>
        </authorList>
    </citation>
    <scope>NUCLEOTIDE SEQUENCE [LARGE SCALE GENOMIC DNA]</scope>
    <source>
        <strain evidence="5 6">DSM 45791</strain>
    </source>
</reference>
<evidence type="ECO:0000259" key="4">
    <source>
        <dbReference type="PROSITE" id="PS50043"/>
    </source>
</evidence>
<dbReference type="SUPFAM" id="SSF46894">
    <property type="entry name" value="C-terminal effector domain of the bipartite response regulators"/>
    <property type="match status" value="1"/>
</dbReference>
<dbReference type="CDD" id="cd06170">
    <property type="entry name" value="LuxR_C_like"/>
    <property type="match status" value="1"/>
</dbReference>
<keyword evidence="2" id="KW-0238">DNA-binding</keyword>